<dbReference type="PANTHER" id="PTHR19960">
    <property type="entry name" value="TEKTIN"/>
    <property type="match status" value="1"/>
</dbReference>
<dbReference type="AlphaFoldDB" id="A0A8D8TWE5"/>
<comment type="similarity">
    <text evidence="1 4">Belongs to the tektin family.</text>
</comment>
<evidence type="ECO:0000256" key="2">
    <source>
        <dbReference type="ARBA" id="ARBA00022490"/>
    </source>
</evidence>
<proteinExistence type="inferred from homology"/>
<organism evidence="5">
    <name type="scientific">Cacopsylla melanoneura</name>
    <dbReference type="NCBI Taxonomy" id="428564"/>
    <lineage>
        <taxon>Eukaryota</taxon>
        <taxon>Metazoa</taxon>
        <taxon>Ecdysozoa</taxon>
        <taxon>Arthropoda</taxon>
        <taxon>Hexapoda</taxon>
        <taxon>Insecta</taxon>
        <taxon>Pterygota</taxon>
        <taxon>Neoptera</taxon>
        <taxon>Paraneoptera</taxon>
        <taxon>Hemiptera</taxon>
        <taxon>Sternorrhyncha</taxon>
        <taxon>Psylloidea</taxon>
        <taxon>Psyllidae</taxon>
        <taxon>Psyllinae</taxon>
        <taxon>Cacopsylla</taxon>
    </lineage>
</organism>
<evidence type="ECO:0000256" key="1">
    <source>
        <dbReference type="ARBA" id="ARBA00007209"/>
    </source>
</evidence>
<name>A0A8D8TWE5_9HEMI</name>
<dbReference type="GO" id="GO:0060294">
    <property type="term" value="P:cilium movement involved in cell motility"/>
    <property type="evidence" value="ECO:0007669"/>
    <property type="project" value="UniProtKB-UniRule"/>
</dbReference>
<keyword evidence="4" id="KW-0969">Cilium</keyword>
<keyword evidence="3" id="KW-0175">Coiled coil</keyword>
<evidence type="ECO:0000256" key="4">
    <source>
        <dbReference type="RuleBase" id="RU367040"/>
    </source>
</evidence>
<evidence type="ECO:0000256" key="3">
    <source>
        <dbReference type="ARBA" id="ARBA00023054"/>
    </source>
</evidence>
<dbReference type="PANTHER" id="PTHR19960:SF12">
    <property type="entry name" value="TEKTIN-4"/>
    <property type="match status" value="1"/>
</dbReference>
<dbReference type="GO" id="GO:0015630">
    <property type="term" value="C:microtubule cytoskeleton"/>
    <property type="evidence" value="ECO:0007669"/>
    <property type="project" value="UniProtKB-UniRule"/>
</dbReference>
<sequence length="109" mass="12454">MLGVHQVHNINSECLHIRSLRMEDDHLNDEPYKQLIQESNLVKDLEKLMADTLIRVQDQIKTNIAVKSNLQLDWSQKTGAFNIDAQNLSLNIKSGSILFRASSAREPEK</sequence>
<dbReference type="GO" id="GO:0005930">
    <property type="term" value="C:axoneme"/>
    <property type="evidence" value="ECO:0007669"/>
    <property type="project" value="UniProtKB-SubCell"/>
</dbReference>
<keyword evidence="4" id="KW-0966">Cell projection</keyword>
<protein>
    <recommendedName>
        <fullName evidence="4">Tektin</fullName>
    </recommendedName>
</protein>
<dbReference type="InterPro" id="IPR000435">
    <property type="entry name" value="Tektins"/>
</dbReference>
<dbReference type="EMBL" id="HBUF01321970">
    <property type="protein sequence ID" value="CAG6695154.1"/>
    <property type="molecule type" value="Transcribed_RNA"/>
</dbReference>
<dbReference type="GO" id="GO:0005634">
    <property type="term" value="C:nucleus"/>
    <property type="evidence" value="ECO:0007669"/>
    <property type="project" value="TreeGrafter"/>
</dbReference>
<keyword evidence="4" id="KW-0282">Flagellum</keyword>
<accession>A0A8D8TWE5</accession>
<keyword evidence="2" id="KW-0963">Cytoplasm</keyword>
<dbReference type="Pfam" id="PF03148">
    <property type="entry name" value="Tektin"/>
    <property type="match status" value="1"/>
</dbReference>
<comment type="subcellular location">
    <subcellularLocation>
        <location evidence="4">Cytoplasm</location>
        <location evidence="4">Cytoskeleton</location>
        <location evidence="4">Cilium axoneme</location>
    </subcellularLocation>
</comment>
<reference evidence="5" key="1">
    <citation type="submission" date="2021-05" db="EMBL/GenBank/DDBJ databases">
        <authorList>
            <person name="Alioto T."/>
            <person name="Alioto T."/>
            <person name="Gomez Garrido J."/>
        </authorList>
    </citation>
    <scope>NUCLEOTIDE SEQUENCE</scope>
</reference>
<dbReference type="GO" id="GO:0060271">
    <property type="term" value="P:cilium assembly"/>
    <property type="evidence" value="ECO:0007669"/>
    <property type="project" value="UniProtKB-UniRule"/>
</dbReference>
<dbReference type="InterPro" id="IPR048256">
    <property type="entry name" value="Tektin-like"/>
</dbReference>
<evidence type="ECO:0000313" key="5">
    <source>
        <dbReference type="EMBL" id="CAG6695154.1"/>
    </source>
</evidence>